<dbReference type="InterPro" id="IPR033788">
    <property type="entry name" value="VbhA-like"/>
</dbReference>
<sequence length="70" mass="7907">MTIPLLRMFEEREERKAALTAADHHLRIEGAQASTETAHLFQQYADGVLDAQGLKDALDAHYRHPDPQPL</sequence>
<name>A0A6I4YES9_9DEIO</name>
<evidence type="ECO:0000313" key="2">
    <source>
        <dbReference type="EMBL" id="MXV20869.1"/>
    </source>
</evidence>
<feature type="domain" description="Antitoxin VbhA" evidence="1">
    <location>
        <begin position="15"/>
        <end position="59"/>
    </location>
</feature>
<organism evidence="2 3">
    <name type="scientific">Deinococcus xianganensis</name>
    <dbReference type="NCBI Taxonomy" id="1507289"/>
    <lineage>
        <taxon>Bacteria</taxon>
        <taxon>Thermotogati</taxon>
        <taxon>Deinococcota</taxon>
        <taxon>Deinococci</taxon>
        <taxon>Deinococcales</taxon>
        <taxon>Deinococcaceae</taxon>
        <taxon>Deinococcus</taxon>
    </lineage>
</organism>
<dbReference type="Gene3D" id="1.10.8.1050">
    <property type="entry name" value="Antitoxin VbhA-like"/>
    <property type="match status" value="1"/>
</dbReference>
<accession>A0A6I4YES9</accession>
<dbReference type="Pfam" id="PF18495">
    <property type="entry name" value="VbhA"/>
    <property type="match status" value="1"/>
</dbReference>
<protein>
    <recommendedName>
        <fullName evidence="1">Antitoxin VbhA domain-containing protein</fullName>
    </recommendedName>
</protein>
<reference evidence="2 3" key="1">
    <citation type="submission" date="2019-11" db="EMBL/GenBank/DDBJ databases">
        <title>Genome sequence of Deinococcus xianganensis Y35, AI-2 producing algicidal bacterium, isolated from lake water.</title>
        <authorList>
            <person name="Li Y."/>
        </authorList>
    </citation>
    <scope>NUCLEOTIDE SEQUENCE [LARGE SCALE GENOMIC DNA]</scope>
    <source>
        <strain evidence="2 3">Y35</strain>
    </source>
</reference>
<proteinExistence type="predicted"/>
<dbReference type="CDD" id="cd11586">
    <property type="entry name" value="VbhA_like"/>
    <property type="match status" value="1"/>
</dbReference>
<dbReference type="Proteomes" id="UP000430519">
    <property type="component" value="Unassembled WGS sequence"/>
</dbReference>
<evidence type="ECO:0000313" key="3">
    <source>
        <dbReference type="Proteomes" id="UP000430519"/>
    </source>
</evidence>
<dbReference type="RefSeq" id="WP_160980724.1">
    <property type="nucleotide sequence ID" value="NZ_WVHK01000061.1"/>
</dbReference>
<gene>
    <name evidence="2" type="ORF">GLX28_14620</name>
</gene>
<evidence type="ECO:0000259" key="1">
    <source>
        <dbReference type="Pfam" id="PF18495"/>
    </source>
</evidence>
<dbReference type="EMBL" id="WVHK01000061">
    <property type="protein sequence ID" value="MXV20869.1"/>
    <property type="molecule type" value="Genomic_DNA"/>
</dbReference>
<dbReference type="InterPro" id="IPR043038">
    <property type="entry name" value="VbhA_sf"/>
</dbReference>
<dbReference type="InterPro" id="IPR041535">
    <property type="entry name" value="VbhA"/>
</dbReference>
<keyword evidence="3" id="KW-1185">Reference proteome</keyword>
<dbReference type="AlphaFoldDB" id="A0A6I4YES9"/>
<comment type="caution">
    <text evidence="2">The sequence shown here is derived from an EMBL/GenBank/DDBJ whole genome shotgun (WGS) entry which is preliminary data.</text>
</comment>